<accession>A0A2T6BUR5</accession>
<comment type="caution">
    <text evidence="1">The sequence shown here is derived from an EMBL/GenBank/DDBJ whole genome shotgun (WGS) entry which is preliminary data.</text>
</comment>
<evidence type="ECO:0000313" key="2">
    <source>
        <dbReference type="Proteomes" id="UP000244090"/>
    </source>
</evidence>
<proteinExistence type="predicted"/>
<organism evidence="1 2">
    <name type="scientific">Kordia periserrulae</name>
    <dbReference type="NCBI Taxonomy" id="701523"/>
    <lineage>
        <taxon>Bacteria</taxon>
        <taxon>Pseudomonadati</taxon>
        <taxon>Bacteroidota</taxon>
        <taxon>Flavobacteriia</taxon>
        <taxon>Flavobacteriales</taxon>
        <taxon>Flavobacteriaceae</taxon>
        <taxon>Kordia</taxon>
    </lineage>
</organism>
<dbReference type="RefSeq" id="WP_108115940.1">
    <property type="nucleotide sequence ID" value="NZ_QBKT01000008.1"/>
</dbReference>
<gene>
    <name evidence="1" type="ORF">C8N46_10896</name>
</gene>
<evidence type="ECO:0008006" key="3">
    <source>
        <dbReference type="Google" id="ProtNLM"/>
    </source>
</evidence>
<keyword evidence="2" id="KW-1185">Reference proteome</keyword>
<protein>
    <recommendedName>
        <fullName evidence="3">PASTA domain-containing protein</fullName>
    </recommendedName>
</protein>
<dbReference type="Proteomes" id="UP000244090">
    <property type="component" value="Unassembled WGS sequence"/>
</dbReference>
<dbReference type="AlphaFoldDB" id="A0A2T6BUR5"/>
<reference evidence="1 2" key="1">
    <citation type="submission" date="2018-04" db="EMBL/GenBank/DDBJ databases">
        <title>Genomic Encyclopedia of Archaeal and Bacterial Type Strains, Phase II (KMG-II): from individual species to whole genera.</title>
        <authorList>
            <person name="Goeker M."/>
        </authorList>
    </citation>
    <scope>NUCLEOTIDE SEQUENCE [LARGE SCALE GENOMIC DNA]</scope>
    <source>
        <strain evidence="1 2">DSM 25731</strain>
    </source>
</reference>
<sequence>MSSNSYDYVKDAFAAPLGDFIASIGEGVGEAQAALDEGSLRQTLEIYNSDPDKASETLKMLREVGYQPTFYTIPKTTAKAKISLSISQQSTGNSLPSSRAFRPKMYATPVNASNTNKYNLGLNATAEIEFDIVPVPPSEAQIIRFLPNIIEKEDENGNMVKRTFGEIKNLLTEYGLNYEFGENIDQETITDETTFDTQSPAFDVNKPSMIRAEDVITLDVDV</sequence>
<evidence type="ECO:0000313" key="1">
    <source>
        <dbReference type="EMBL" id="PTX59786.1"/>
    </source>
</evidence>
<dbReference type="EMBL" id="QBKT01000008">
    <property type="protein sequence ID" value="PTX59786.1"/>
    <property type="molecule type" value="Genomic_DNA"/>
</dbReference>
<name>A0A2T6BUR5_9FLAO</name>
<dbReference type="OrthoDB" id="6882896at2"/>